<name>I2GVR9_HENB6</name>
<feature type="transmembrane region" description="Helical" evidence="5">
    <location>
        <begin position="470"/>
        <end position="491"/>
    </location>
</feature>
<keyword evidence="2 5" id="KW-0812">Transmembrane</keyword>
<feature type="transmembrane region" description="Helical" evidence="5">
    <location>
        <begin position="192"/>
        <end position="212"/>
    </location>
</feature>
<feature type="transmembrane region" description="Helical" evidence="5">
    <location>
        <begin position="398"/>
        <end position="419"/>
    </location>
</feature>
<dbReference type="PROSITE" id="PS50850">
    <property type="entry name" value="MFS"/>
    <property type="match status" value="1"/>
</dbReference>
<dbReference type="GO" id="GO:1990961">
    <property type="term" value="P:xenobiotic detoxification by transmembrane export across the plasma membrane"/>
    <property type="evidence" value="ECO:0007669"/>
    <property type="project" value="TreeGrafter"/>
</dbReference>
<organism evidence="7 8">
    <name type="scientific">Henningerozyma blattae (strain ATCC 34711 / CBS 6284 / DSM 70876 / NBRC 10599 / NRRL Y-10934 / UCD 77-7)</name>
    <name type="common">Yeast</name>
    <name type="synonym">Tetrapisispora blattae</name>
    <dbReference type="NCBI Taxonomy" id="1071380"/>
    <lineage>
        <taxon>Eukaryota</taxon>
        <taxon>Fungi</taxon>
        <taxon>Dikarya</taxon>
        <taxon>Ascomycota</taxon>
        <taxon>Saccharomycotina</taxon>
        <taxon>Saccharomycetes</taxon>
        <taxon>Saccharomycetales</taxon>
        <taxon>Saccharomycetaceae</taxon>
        <taxon>Henningerozyma</taxon>
    </lineage>
</organism>
<dbReference type="InterPro" id="IPR020846">
    <property type="entry name" value="MFS_dom"/>
</dbReference>
<comment type="subcellular location">
    <subcellularLocation>
        <location evidence="1">Membrane</location>
        <topology evidence="1">Multi-pass membrane protein</topology>
    </subcellularLocation>
</comment>
<dbReference type="InterPro" id="IPR011701">
    <property type="entry name" value="MFS"/>
</dbReference>
<feature type="transmembrane region" description="Helical" evidence="5">
    <location>
        <begin position="156"/>
        <end position="180"/>
    </location>
</feature>
<dbReference type="GeneID" id="14493329"/>
<gene>
    <name evidence="7" type="primary">TBLA0A04260</name>
    <name evidence="7" type="ORF">TBLA_0A04260</name>
</gene>
<reference evidence="7 8" key="1">
    <citation type="journal article" date="2011" name="Proc. Natl. Acad. Sci. U.S.A.">
        <title>Evolutionary erosion of yeast sex chromosomes by mating-type switching accidents.</title>
        <authorList>
            <person name="Gordon J.L."/>
            <person name="Armisen D."/>
            <person name="Proux-Wera E."/>
            <person name="Oheigeartaigh S.S."/>
            <person name="Byrne K.P."/>
            <person name="Wolfe K.H."/>
        </authorList>
    </citation>
    <scope>NUCLEOTIDE SEQUENCE [LARGE SCALE GENOMIC DNA]</scope>
    <source>
        <strain evidence="8">ATCC 34711 / CBS 6284 / DSM 70876 / NBRC 10599 / NRRL Y-10934 / UCD 77-7</strain>
    </source>
</reference>
<evidence type="ECO:0000313" key="8">
    <source>
        <dbReference type="Proteomes" id="UP000002866"/>
    </source>
</evidence>
<dbReference type="AlphaFoldDB" id="I2GVR9"/>
<dbReference type="Pfam" id="PF07690">
    <property type="entry name" value="MFS_1"/>
    <property type="match status" value="1"/>
</dbReference>
<feature type="transmembrane region" description="Helical" evidence="5">
    <location>
        <begin position="531"/>
        <end position="553"/>
    </location>
</feature>
<evidence type="ECO:0000256" key="3">
    <source>
        <dbReference type="ARBA" id="ARBA00022989"/>
    </source>
</evidence>
<dbReference type="eggNOG" id="KOG0255">
    <property type="taxonomic scope" value="Eukaryota"/>
</dbReference>
<evidence type="ECO:0000256" key="2">
    <source>
        <dbReference type="ARBA" id="ARBA00022692"/>
    </source>
</evidence>
<evidence type="ECO:0000259" key="6">
    <source>
        <dbReference type="PROSITE" id="PS50850"/>
    </source>
</evidence>
<feature type="transmembrane region" description="Helical" evidence="5">
    <location>
        <begin position="359"/>
        <end position="378"/>
    </location>
</feature>
<dbReference type="Proteomes" id="UP000002866">
    <property type="component" value="Chromosome 1"/>
</dbReference>
<dbReference type="GO" id="GO:0015244">
    <property type="term" value="F:fluconazole transmembrane transporter activity"/>
    <property type="evidence" value="ECO:0007669"/>
    <property type="project" value="TreeGrafter"/>
</dbReference>
<feature type="transmembrane region" description="Helical" evidence="5">
    <location>
        <begin position="439"/>
        <end position="458"/>
    </location>
</feature>
<evidence type="ECO:0000256" key="4">
    <source>
        <dbReference type="ARBA" id="ARBA00023136"/>
    </source>
</evidence>
<protein>
    <recommendedName>
        <fullName evidence="6">Major facilitator superfamily (MFS) profile domain-containing protein</fullName>
    </recommendedName>
</protein>
<dbReference type="FunFam" id="1.20.1250.20:FF:000011">
    <property type="entry name" value="MFS multidrug transporter, putative"/>
    <property type="match status" value="1"/>
</dbReference>
<feature type="transmembrane region" description="Helical" evidence="5">
    <location>
        <begin position="281"/>
        <end position="301"/>
    </location>
</feature>
<dbReference type="SUPFAM" id="SSF103473">
    <property type="entry name" value="MFS general substrate transporter"/>
    <property type="match status" value="1"/>
</dbReference>
<dbReference type="CDD" id="cd17323">
    <property type="entry name" value="MFS_Tpo1_MDR_like"/>
    <property type="match status" value="1"/>
</dbReference>
<keyword evidence="8" id="KW-1185">Reference proteome</keyword>
<dbReference type="Gene3D" id="1.20.1250.20">
    <property type="entry name" value="MFS general substrate transporter like domains"/>
    <property type="match status" value="1"/>
</dbReference>
<feature type="transmembrane region" description="Helical" evidence="5">
    <location>
        <begin position="124"/>
        <end position="144"/>
    </location>
</feature>
<dbReference type="InterPro" id="IPR036259">
    <property type="entry name" value="MFS_trans_sf"/>
</dbReference>
<feature type="transmembrane region" description="Helical" evidence="5">
    <location>
        <begin position="247"/>
        <end position="269"/>
    </location>
</feature>
<keyword evidence="4 5" id="KW-0472">Membrane</keyword>
<evidence type="ECO:0000256" key="1">
    <source>
        <dbReference type="ARBA" id="ARBA00004141"/>
    </source>
</evidence>
<dbReference type="OMA" id="CYQAHAY"/>
<dbReference type="GO" id="GO:0005886">
    <property type="term" value="C:plasma membrane"/>
    <property type="evidence" value="ECO:0007669"/>
    <property type="project" value="UniProtKB-ARBA"/>
</dbReference>
<dbReference type="EMBL" id="HE806316">
    <property type="protein sequence ID" value="CCH58221.1"/>
    <property type="molecule type" value="Genomic_DNA"/>
</dbReference>
<dbReference type="PANTHER" id="PTHR23502">
    <property type="entry name" value="MAJOR FACILITATOR SUPERFAMILY"/>
    <property type="match status" value="1"/>
</dbReference>
<dbReference type="RefSeq" id="XP_004177740.1">
    <property type="nucleotide sequence ID" value="XM_004177692.1"/>
</dbReference>
<dbReference type="KEGG" id="tbl:TBLA_0A04260"/>
<keyword evidence="3 5" id="KW-1133">Transmembrane helix</keyword>
<dbReference type="InParanoid" id="I2GVR9"/>
<accession>I2GVR9</accession>
<proteinExistence type="predicted"/>
<evidence type="ECO:0000313" key="7">
    <source>
        <dbReference type="EMBL" id="CCH58221.1"/>
    </source>
</evidence>
<dbReference type="OrthoDB" id="3357846at2759"/>
<dbReference type="PANTHER" id="PTHR23502:SF23">
    <property type="entry name" value="FLUCONAZOLE RESISTANCE PROTEIN 1"/>
    <property type="match status" value="1"/>
</dbReference>
<sequence>MYLDSFKNTFFVDILEYFNVIQIIEYPNDISTSSSSLNKKFSNQDEKKNSILLKDDSSIKDYIPEYHYSPKLSSSQIDIRHSELSSDETVQDTEWILRDPYCVTWHNENDIDNPQNWSIRMKTVMMIQTSILTCVTYMGASIYTPGQEDIQNEFNVGHIVGTLNLSVYVLGYGFGQVFFAPLSEVSTIDRQIIYSLTLLFYSIFQIGCATVNNIGGLIVIRFITGFLSSQALATTGATMADFLDARYYAYLLGLWSVGAIAAPILAPLLGACMVVAKNWRWIFWFLCWLSATITLITMFFYPETNHANILHRRAKRLRKQIGDNKYYTMDEKKMQTLSYKEFAITILYKPFKIMIHEPIIMAFDVYSALVYAVFYIFFEAFPLVFSGIYHFTLIELGLSYMGFAVGTAISYPLFAWFIYKYISPKLDLPRFQPESFLVIILYLCWLFPIALFMFGWTAGVHWSLPMVSEIVFCIFQFTFFQIIFTYLALSYPTHVASVFAGNGVVRSCLAGAFPLFGDILFNNLATPKFPVAWGCSVLGFIALAMCTIPFLIYKFGAYLRSKSSYTD</sequence>
<evidence type="ECO:0000256" key="5">
    <source>
        <dbReference type="SAM" id="Phobius"/>
    </source>
</evidence>
<dbReference type="HOGENOM" id="CLU_008455_11_1_1"/>
<feature type="domain" description="Major facilitator superfamily (MFS) profile" evidence="6">
    <location>
        <begin position="125"/>
        <end position="562"/>
    </location>
</feature>